<dbReference type="InterPro" id="IPR016181">
    <property type="entry name" value="Acyl_CoA_acyltransferase"/>
</dbReference>
<dbReference type="InterPro" id="IPR050832">
    <property type="entry name" value="Bact_Acetyltransf"/>
</dbReference>
<reference evidence="4 5" key="1">
    <citation type="journal article" date="2016" name="Front. Microbiol.">
        <title>Genomic Resource of Rice Seed Associated Bacteria.</title>
        <authorList>
            <person name="Midha S."/>
            <person name="Bansal K."/>
            <person name="Sharma S."/>
            <person name="Kumar N."/>
            <person name="Patil P.P."/>
            <person name="Chaudhry V."/>
            <person name="Patil P.B."/>
        </authorList>
    </citation>
    <scope>NUCLEOTIDE SEQUENCE [LARGE SCALE GENOMIC DNA]</scope>
    <source>
        <strain evidence="4 5">NS334</strain>
    </source>
</reference>
<dbReference type="EMBL" id="LDTB01000022">
    <property type="protein sequence ID" value="KTT73070.1"/>
    <property type="molecule type" value="Genomic_DNA"/>
</dbReference>
<evidence type="ECO:0000313" key="4">
    <source>
        <dbReference type="EMBL" id="KTT73070.1"/>
    </source>
</evidence>
<accession>A0A147I475</accession>
<keyword evidence="5" id="KW-1185">Reference proteome</keyword>
<sequence length="151" mass="16056">MQVRKDDPSNPAVAPLLAAHVAEQRANTPPGFSFALDASGLSAPGVTFWSAWDGDAPVGMGALRAIDTTSGEVKSMRTVDTWRGRGVGHAILSAIVAEARSRGYARLYLETGTTDAYGPALSLYRRAGFVSCDAFADYQPSPHNQFLTLIL</sequence>
<feature type="domain" description="N-acetyltransferase" evidence="3">
    <location>
        <begin position="1"/>
        <end position="151"/>
    </location>
</feature>
<dbReference type="PROSITE" id="PS51186">
    <property type="entry name" value="GNAT"/>
    <property type="match status" value="1"/>
</dbReference>
<dbReference type="AlphaFoldDB" id="A0A147I475"/>
<dbReference type="PANTHER" id="PTHR43877:SF5">
    <property type="entry name" value="BLL8307 PROTEIN"/>
    <property type="match status" value="1"/>
</dbReference>
<organism evidence="4 5">
    <name type="scientific">Sphingomonas endophytica</name>
    <dbReference type="NCBI Taxonomy" id="869719"/>
    <lineage>
        <taxon>Bacteria</taxon>
        <taxon>Pseudomonadati</taxon>
        <taxon>Pseudomonadota</taxon>
        <taxon>Alphaproteobacteria</taxon>
        <taxon>Sphingomonadales</taxon>
        <taxon>Sphingomonadaceae</taxon>
        <taxon>Sphingomonas</taxon>
    </lineage>
</organism>
<dbReference type="CDD" id="cd04301">
    <property type="entry name" value="NAT_SF"/>
    <property type="match status" value="1"/>
</dbReference>
<dbReference type="RefSeq" id="WP_058755423.1">
    <property type="nucleotide sequence ID" value="NZ_LDTB01000022.1"/>
</dbReference>
<dbReference type="Proteomes" id="UP000074310">
    <property type="component" value="Unassembled WGS sequence"/>
</dbReference>
<evidence type="ECO:0000313" key="5">
    <source>
        <dbReference type="Proteomes" id="UP000074310"/>
    </source>
</evidence>
<evidence type="ECO:0000256" key="1">
    <source>
        <dbReference type="ARBA" id="ARBA00022679"/>
    </source>
</evidence>
<dbReference type="PANTHER" id="PTHR43877">
    <property type="entry name" value="AMINOALKYLPHOSPHONATE N-ACETYLTRANSFERASE-RELATED-RELATED"/>
    <property type="match status" value="1"/>
</dbReference>
<comment type="caution">
    <text evidence="4">The sequence shown here is derived from an EMBL/GenBank/DDBJ whole genome shotgun (WGS) entry which is preliminary data.</text>
</comment>
<name>A0A147I475_9SPHN</name>
<proteinExistence type="predicted"/>
<dbReference type="GO" id="GO:0016747">
    <property type="term" value="F:acyltransferase activity, transferring groups other than amino-acyl groups"/>
    <property type="evidence" value="ECO:0007669"/>
    <property type="project" value="InterPro"/>
</dbReference>
<dbReference type="OrthoDB" id="9803233at2"/>
<dbReference type="PATRIC" id="fig|869719.3.peg.1211"/>
<dbReference type="Pfam" id="PF00583">
    <property type="entry name" value="Acetyltransf_1"/>
    <property type="match status" value="1"/>
</dbReference>
<dbReference type="SUPFAM" id="SSF55729">
    <property type="entry name" value="Acyl-CoA N-acyltransferases (Nat)"/>
    <property type="match status" value="1"/>
</dbReference>
<keyword evidence="1 4" id="KW-0808">Transferase</keyword>
<dbReference type="InterPro" id="IPR000182">
    <property type="entry name" value="GNAT_dom"/>
</dbReference>
<protein>
    <submittedName>
        <fullName evidence="4">Acyltransferase</fullName>
    </submittedName>
</protein>
<evidence type="ECO:0000256" key="2">
    <source>
        <dbReference type="ARBA" id="ARBA00023315"/>
    </source>
</evidence>
<evidence type="ECO:0000259" key="3">
    <source>
        <dbReference type="PROSITE" id="PS51186"/>
    </source>
</evidence>
<keyword evidence="2 4" id="KW-0012">Acyltransferase</keyword>
<dbReference type="Gene3D" id="3.40.630.30">
    <property type="match status" value="1"/>
</dbReference>
<gene>
    <name evidence="4" type="ORF">NS334_07905</name>
</gene>